<gene>
    <name evidence="8" type="ORF">KHLLAP_LOCUS13180</name>
</gene>
<keyword evidence="9" id="KW-1185">Reference proteome</keyword>
<dbReference type="PANTHER" id="PTHR33048">
    <property type="entry name" value="PTH11-LIKE INTEGRAL MEMBRANE PROTEIN (AFU_ORTHOLOGUE AFUA_5G11245)"/>
    <property type="match status" value="1"/>
</dbReference>
<evidence type="ECO:0000259" key="7">
    <source>
        <dbReference type="Pfam" id="PF20684"/>
    </source>
</evidence>
<sequence length="189" mass="21011">MSSGVLLLPKCPGGLTTDLPTWTSDSEPFIIAETALIFWWIDLGLGKHAITVPPADLAEGPKIIFIAAFLYDCNIALPKFSALFFYRRIFERTSRWLTVTLWTVAAMNAGWLFSAWISTIFQCTPVNAAWETVPESTCISQWTWFLGTAIPSIVIDFLILIIPLPMLWGLQASASRRIMVGAVFICGYS</sequence>
<evidence type="ECO:0000256" key="5">
    <source>
        <dbReference type="ARBA" id="ARBA00038359"/>
    </source>
</evidence>
<evidence type="ECO:0000256" key="1">
    <source>
        <dbReference type="ARBA" id="ARBA00004141"/>
    </source>
</evidence>
<organism evidence="8 9">
    <name type="scientific">Anthostomella pinea</name>
    <dbReference type="NCBI Taxonomy" id="933095"/>
    <lineage>
        <taxon>Eukaryota</taxon>
        <taxon>Fungi</taxon>
        <taxon>Dikarya</taxon>
        <taxon>Ascomycota</taxon>
        <taxon>Pezizomycotina</taxon>
        <taxon>Sordariomycetes</taxon>
        <taxon>Xylariomycetidae</taxon>
        <taxon>Xylariales</taxon>
        <taxon>Xylariaceae</taxon>
        <taxon>Anthostomella</taxon>
    </lineage>
</organism>
<name>A0AAI8VX53_9PEZI</name>
<evidence type="ECO:0000256" key="3">
    <source>
        <dbReference type="ARBA" id="ARBA00022989"/>
    </source>
</evidence>
<feature type="transmembrane region" description="Helical" evidence="6">
    <location>
        <begin position="98"/>
        <end position="122"/>
    </location>
</feature>
<evidence type="ECO:0000256" key="6">
    <source>
        <dbReference type="SAM" id="Phobius"/>
    </source>
</evidence>
<comment type="caution">
    <text evidence="8">The sequence shown here is derived from an EMBL/GenBank/DDBJ whole genome shotgun (WGS) entry which is preliminary data.</text>
</comment>
<evidence type="ECO:0000313" key="9">
    <source>
        <dbReference type="Proteomes" id="UP001295740"/>
    </source>
</evidence>
<dbReference type="InterPro" id="IPR052337">
    <property type="entry name" value="SAT4-like"/>
</dbReference>
<protein>
    <submittedName>
        <fullName evidence="8">Uu.00g008310.m01.CDS01</fullName>
    </submittedName>
</protein>
<dbReference type="GO" id="GO:0016020">
    <property type="term" value="C:membrane"/>
    <property type="evidence" value="ECO:0007669"/>
    <property type="project" value="UniProtKB-SubCell"/>
</dbReference>
<evidence type="ECO:0000256" key="4">
    <source>
        <dbReference type="ARBA" id="ARBA00023136"/>
    </source>
</evidence>
<keyword evidence="2 6" id="KW-0812">Transmembrane</keyword>
<evidence type="ECO:0000256" key="2">
    <source>
        <dbReference type="ARBA" id="ARBA00022692"/>
    </source>
</evidence>
<evidence type="ECO:0000313" key="8">
    <source>
        <dbReference type="EMBL" id="CAJ2512712.1"/>
    </source>
</evidence>
<dbReference type="EMBL" id="CAUWAG010000020">
    <property type="protein sequence ID" value="CAJ2512712.1"/>
    <property type="molecule type" value="Genomic_DNA"/>
</dbReference>
<dbReference type="AlphaFoldDB" id="A0AAI8VX53"/>
<feature type="domain" description="Rhodopsin" evidence="7">
    <location>
        <begin position="34"/>
        <end position="187"/>
    </location>
</feature>
<dbReference type="InterPro" id="IPR049326">
    <property type="entry name" value="Rhodopsin_dom_fungi"/>
</dbReference>
<comment type="similarity">
    <text evidence="5">Belongs to the SAT4 family.</text>
</comment>
<comment type="subcellular location">
    <subcellularLocation>
        <location evidence="1">Membrane</location>
        <topology evidence="1">Multi-pass membrane protein</topology>
    </subcellularLocation>
</comment>
<reference evidence="8" key="1">
    <citation type="submission" date="2023-10" db="EMBL/GenBank/DDBJ databases">
        <authorList>
            <person name="Hackl T."/>
        </authorList>
    </citation>
    <scope>NUCLEOTIDE SEQUENCE</scope>
</reference>
<dbReference type="Proteomes" id="UP001295740">
    <property type="component" value="Unassembled WGS sequence"/>
</dbReference>
<feature type="transmembrane region" description="Helical" evidence="6">
    <location>
        <begin position="63"/>
        <end position="86"/>
    </location>
</feature>
<feature type="transmembrane region" description="Helical" evidence="6">
    <location>
        <begin position="142"/>
        <end position="170"/>
    </location>
</feature>
<keyword evidence="4 6" id="KW-0472">Membrane</keyword>
<accession>A0AAI8VX53</accession>
<dbReference type="PANTHER" id="PTHR33048:SF47">
    <property type="entry name" value="INTEGRAL MEMBRANE PROTEIN-RELATED"/>
    <property type="match status" value="1"/>
</dbReference>
<keyword evidence="3 6" id="KW-1133">Transmembrane helix</keyword>
<proteinExistence type="inferred from homology"/>
<dbReference type="Pfam" id="PF20684">
    <property type="entry name" value="Fung_rhodopsin"/>
    <property type="match status" value="1"/>
</dbReference>